<accession>A0A6A3B3V3</accession>
<comment type="caution">
    <text evidence="2">The sequence shown here is derived from an EMBL/GenBank/DDBJ whole genome shotgun (WGS) entry which is preliminary data.</text>
</comment>
<protein>
    <submittedName>
        <fullName evidence="2">Uncharacterized protein</fullName>
    </submittedName>
</protein>
<dbReference type="Proteomes" id="UP000436088">
    <property type="component" value="Unassembled WGS sequence"/>
</dbReference>
<gene>
    <name evidence="2" type="ORF">F3Y22_tig00110328pilonHSYRG01049</name>
</gene>
<keyword evidence="3" id="KW-1185">Reference proteome</keyword>
<proteinExistence type="predicted"/>
<reference evidence="2" key="1">
    <citation type="submission" date="2019-09" db="EMBL/GenBank/DDBJ databases">
        <title>Draft genome information of white flower Hibiscus syriacus.</title>
        <authorList>
            <person name="Kim Y.-M."/>
        </authorList>
    </citation>
    <scope>NUCLEOTIDE SEQUENCE [LARGE SCALE GENOMIC DNA]</scope>
    <source>
        <strain evidence="2">YM2019G1</strain>
    </source>
</reference>
<dbReference type="EMBL" id="VEPZ02000934">
    <property type="protein sequence ID" value="KAE8709995.1"/>
    <property type="molecule type" value="Genomic_DNA"/>
</dbReference>
<evidence type="ECO:0000256" key="1">
    <source>
        <dbReference type="SAM" id="MobiDB-lite"/>
    </source>
</evidence>
<organism evidence="2 3">
    <name type="scientific">Hibiscus syriacus</name>
    <name type="common">Rose of Sharon</name>
    <dbReference type="NCBI Taxonomy" id="106335"/>
    <lineage>
        <taxon>Eukaryota</taxon>
        <taxon>Viridiplantae</taxon>
        <taxon>Streptophyta</taxon>
        <taxon>Embryophyta</taxon>
        <taxon>Tracheophyta</taxon>
        <taxon>Spermatophyta</taxon>
        <taxon>Magnoliopsida</taxon>
        <taxon>eudicotyledons</taxon>
        <taxon>Gunneridae</taxon>
        <taxon>Pentapetalae</taxon>
        <taxon>rosids</taxon>
        <taxon>malvids</taxon>
        <taxon>Malvales</taxon>
        <taxon>Malvaceae</taxon>
        <taxon>Malvoideae</taxon>
        <taxon>Hibiscus</taxon>
    </lineage>
</organism>
<sequence length="63" mass="6761">MKAIRSLQKASSTYNPLSFSAFLKNQDDDSGAVTAENSASNSAATLQKGKESDKEDAQSVQRH</sequence>
<feature type="compositionally biased region" description="Basic and acidic residues" evidence="1">
    <location>
        <begin position="48"/>
        <end position="57"/>
    </location>
</feature>
<dbReference type="AlphaFoldDB" id="A0A6A3B3V3"/>
<evidence type="ECO:0000313" key="2">
    <source>
        <dbReference type="EMBL" id="KAE8709995.1"/>
    </source>
</evidence>
<feature type="region of interest" description="Disordered" evidence="1">
    <location>
        <begin position="28"/>
        <end position="63"/>
    </location>
</feature>
<name>A0A6A3B3V3_HIBSY</name>
<evidence type="ECO:0000313" key="3">
    <source>
        <dbReference type="Proteomes" id="UP000436088"/>
    </source>
</evidence>